<proteinExistence type="predicted"/>
<evidence type="ECO:0000259" key="2">
    <source>
        <dbReference type="Pfam" id="PF25362"/>
    </source>
</evidence>
<dbReference type="AlphaFoldDB" id="A0A543F3A3"/>
<comment type="caution">
    <text evidence="3">The sequence shown here is derived from an EMBL/GenBank/DDBJ whole genome shotgun (WGS) entry which is preliminary data.</text>
</comment>
<gene>
    <name evidence="3" type="ORF">FB391_2376</name>
</gene>
<reference evidence="3 4" key="1">
    <citation type="submission" date="2019-06" db="EMBL/GenBank/DDBJ databases">
        <title>Sequencing the genomes of 1000 actinobacteria strains.</title>
        <authorList>
            <person name="Klenk H.-P."/>
        </authorList>
    </citation>
    <scope>NUCLEOTIDE SEQUENCE [LARGE SCALE GENOMIC DNA]</scope>
    <source>
        <strain evidence="3 4">DSM 105492</strain>
    </source>
</reference>
<dbReference type="RefSeq" id="WP_141894553.1">
    <property type="nucleotide sequence ID" value="NZ_BAABLH010000005.1"/>
</dbReference>
<keyword evidence="1" id="KW-1133">Transmembrane helix</keyword>
<dbReference type="InterPro" id="IPR057446">
    <property type="entry name" value="PH_bac"/>
</dbReference>
<dbReference type="Pfam" id="PF25362">
    <property type="entry name" value="bPH_11"/>
    <property type="match status" value="1"/>
</dbReference>
<organism evidence="3 4">
    <name type="scientific">Microbacterium kyungheense</name>
    <dbReference type="NCBI Taxonomy" id="1263636"/>
    <lineage>
        <taxon>Bacteria</taxon>
        <taxon>Bacillati</taxon>
        <taxon>Actinomycetota</taxon>
        <taxon>Actinomycetes</taxon>
        <taxon>Micrococcales</taxon>
        <taxon>Microbacteriaceae</taxon>
        <taxon>Microbacterium</taxon>
    </lineage>
</organism>
<keyword evidence="4" id="KW-1185">Reference proteome</keyword>
<evidence type="ECO:0000313" key="3">
    <source>
        <dbReference type="EMBL" id="TQM28313.1"/>
    </source>
</evidence>
<protein>
    <recommendedName>
        <fullName evidence="2">PH domain-containing protein</fullName>
    </recommendedName>
</protein>
<dbReference type="Proteomes" id="UP000320235">
    <property type="component" value="Unassembled WGS sequence"/>
</dbReference>
<feature type="transmembrane region" description="Helical" evidence="1">
    <location>
        <begin position="6"/>
        <end position="26"/>
    </location>
</feature>
<dbReference type="EMBL" id="VFPE01000002">
    <property type="protein sequence ID" value="TQM28313.1"/>
    <property type="molecule type" value="Genomic_DNA"/>
</dbReference>
<keyword evidence="1" id="KW-0472">Membrane</keyword>
<evidence type="ECO:0000313" key="4">
    <source>
        <dbReference type="Proteomes" id="UP000320235"/>
    </source>
</evidence>
<sequence>MTREGALAIMIAVAVGLLAALVWAWWRRTRRDAAFQAPVGEIPGEAHAVAEFAALYVATTRHGDPLERLAIAGLGFRSRSDVTVTDAGVALDLTGQPRVFLAADRIADVGQSTVAIDRVVEPDGLVRLAWRLDDGTVVDSYLRPQDASARALADAVAGILPPTQTGTDA</sequence>
<name>A0A543F3A3_9MICO</name>
<evidence type="ECO:0000256" key="1">
    <source>
        <dbReference type="SAM" id="Phobius"/>
    </source>
</evidence>
<keyword evidence="1" id="KW-0812">Transmembrane</keyword>
<accession>A0A543F3A3</accession>
<dbReference type="OrthoDB" id="3826692at2"/>
<feature type="domain" description="PH" evidence="2">
    <location>
        <begin position="46"/>
        <end position="151"/>
    </location>
</feature>